<accession>A0A1I1DKV6</accession>
<dbReference type="Proteomes" id="UP000198728">
    <property type="component" value="Unassembled WGS sequence"/>
</dbReference>
<gene>
    <name evidence="1" type="ORF">SAMN04488094_101315</name>
</gene>
<keyword evidence="2" id="KW-1185">Reference proteome</keyword>
<dbReference type="AlphaFoldDB" id="A0A1I1DKV6"/>
<dbReference type="STRING" id="441112.SAMN04488094_101315"/>
<protein>
    <recommendedName>
        <fullName evidence="3">Metal binding domain of Ada</fullName>
    </recommendedName>
</protein>
<reference evidence="1 2" key="1">
    <citation type="submission" date="2016-10" db="EMBL/GenBank/DDBJ databases">
        <authorList>
            <person name="de Groot N.N."/>
        </authorList>
    </citation>
    <scope>NUCLEOTIDE SEQUENCE [LARGE SCALE GENOMIC DNA]</scope>
    <source>
        <strain evidence="1 2">DSM 19548</strain>
    </source>
</reference>
<dbReference type="EMBL" id="FOLG01000001">
    <property type="protein sequence ID" value="SFB75609.1"/>
    <property type="molecule type" value="Genomic_DNA"/>
</dbReference>
<evidence type="ECO:0000313" key="2">
    <source>
        <dbReference type="Proteomes" id="UP000198728"/>
    </source>
</evidence>
<dbReference type="OrthoDB" id="894286at2"/>
<evidence type="ECO:0008006" key="3">
    <source>
        <dbReference type="Google" id="ProtNLM"/>
    </source>
</evidence>
<name>A0A1I1DKV6_9RHOB</name>
<evidence type="ECO:0000313" key="1">
    <source>
        <dbReference type="EMBL" id="SFB75609.1"/>
    </source>
</evidence>
<dbReference type="RefSeq" id="WP_093358783.1">
    <property type="nucleotide sequence ID" value="NZ_FOLG01000001.1"/>
</dbReference>
<sequence length="204" mass="22935">MPLQNRVLPTGDIVATSERGLFMGNRGILHNDDGRLGSRRWAHQTWICCALEFKERKRQVMAPGRYTELFFLDEAVALAAGHRPCAECRRKAYERFRGAWVTAVGSGDRAAQIDRRLHVDRVRRDWRQVRHDLRLGDLSDGAFVLVDGRAHLLWHGALRPFSRAGYGSPLPIERDAVLTVLTPRATLAVLKAGYTPHVHPSAAV</sequence>
<proteinExistence type="predicted"/>
<organism evidence="1 2">
    <name type="scientific">Tropicimonas isoalkanivorans</name>
    <dbReference type="NCBI Taxonomy" id="441112"/>
    <lineage>
        <taxon>Bacteria</taxon>
        <taxon>Pseudomonadati</taxon>
        <taxon>Pseudomonadota</taxon>
        <taxon>Alphaproteobacteria</taxon>
        <taxon>Rhodobacterales</taxon>
        <taxon>Roseobacteraceae</taxon>
        <taxon>Tropicimonas</taxon>
    </lineage>
</organism>